<organism evidence="2 3">
    <name type="scientific">Chlamydomonas schloesseri</name>
    <dbReference type="NCBI Taxonomy" id="2026947"/>
    <lineage>
        <taxon>Eukaryota</taxon>
        <taxon>Viridiplantae</taxon>
        <taxon>Chlorophyta</taxon>
        <taxon>core chlorophytes</taxon>
        <taxon>Chlorophyceae</taxon>
        <taxon>CS clade</taxon>
        <taxon>Chlamydomonadales</taxon>
        <taxon>Chlamydomonadaceae</taxon>
        <taxon>Chlamydomonas</taxon>
    </lineage>
</organism>
<keyword evidence="1" id="KW-1133">Transmembrane helix</keyword>
<dbReference type="Proteomes" id="UP000613740">
    <property type="component" value="Unassembled WGS sequence"/>
</dbReference>
<keyword evidence="3" id="KW-1185">Reference proteome</keyword>
<feature type="transmembrane region" description="Helical" evidence="1">
    <location>
        <begin position="68"/>
        <end position="88"/>
    </location>
</feature>
<name>A0A836B4B4_9CHLO</name>
<dbReference type="AlphaFoldDB" id="A0A836B4B4"/>
<feature type="transmembrane region" description="Helical" evidence="1">
    <location>
        <begin position="20"/>
        <end position="39"/>
    </location>
</feature>
<sequence>MLVHGPLHTALDWGLGALRLGVLLCLAPLLLPALALRTLGSGTATFLLRLALLPVALTYMAVKTGYHVARAAATSLLSLPYTLIMAPYRVLRFLTKSHDVGALAVTP</sequence>
<proteinExistence type="predicted"/>
<accession>A0A836B4B4</accession>
<feature type="transmembrane region" description="Helical" evidence="1">
    <location>
        <begin position="46"/>
        <end position="62"/>
    </location>
</feature>
<keyword evidence="1" id="KW-0472">Membrane</keyword>
<dbReference type="EMBL" id="JAEHOD010000023">
    <property type="protein sequence ID" value="KAG2447245.1"/>
    <property type="molecule type" value="Genomic_DNA"/>
</dbReference>
<evidence type="ECO:0000256" key="1">
    <source>
        <dbReference type="SAM" id="Phobius"/>
    </source>
</evidence>
<evidence type="ECO:0000313" key="2">
    <source>
        <dbReference type="EMBL" id="KAG2447245.1"/>
    </source>
</evidence>
<evidence type="ECO:0000313" key="3">
    <source>
        <dbReference type="Proteomes" id="UP000613740"/>
    </source>
</evidence>
<gene>
    <name evidence="2" type="ORF">HYH02_007985</name>
</gene>
<comment type="caution">
    <text evidence="2">The sequence shown here is derived from an EMBL/GenBank/DDBJ whole genome shotgun (WGS) entry which is preliminary data.</text>
</comment>
<dbReference type="OrthoDB" id="540211at2759"/>
<keyword evidence="1" id="KW-0812">Transmembrane</keyword>
<reference evidence="2" key="1">
    <citation type="journal article" date="2020" name="bioRxiv">
        <title>Comparative genomics of Chlamydomonas.</title>
        <authorList>
            <person name="Craig R.J."/>
            <person name="Hasan A.R."/>
            <person name="Ness R.W."/>
            <person name="Keightley P.D."/>
        </authorList>
    </citation>
    <scope>NUCLEOTIDE SEQUENCE</scope>
    <source>
        <strain evidence="2">CCAP 11/173</strain>
    </source>
</reference>
<protein>
    <submittedName>
        <fullName evidence="2">Uncharacterized protein</fullName>
    </submittedName>
</protein>